<dbReference type="NCBIfam" id="TIGR03026">
    <property type="entry name" value="NDP-sugDHase"/>
    <property type="match status" value="1"/>
</dbReference>
<dbReference type="RefSeq" id="WP_146900088.1">
    <property type="nucleotide sequence ID" value="NZ_BAAARM010000001.1"/>
</dbReference>
<dbReference type="SMART" id="SM00984">
    <property type="entry name" value="UDPG_MGDP_dh_C"/>
    <property type="match status" value="1"/>
</dbReference>
<dbReference type="PIRSF" id="PIRSF000124">
    <property type="entry name" value="UDPglc_GDPman_dh"/>
    <property type="match status" value="1"/>
</dbReference>
<feature type="domain" description="UDP-glucose/GDP-mannose dehydrogenase C-terminal" evidence="3">
    <location>
        <begin position="663"/>
        <end position="757"/>
    </location>
</feature>
<dbReference type="InterPro" id="IPR036291">
    <property type="entry name" value="NAD(P)-bd_dom_sf"/>
</dbReference>
<reference evidence="4 5" key="1">
    <citation type="submission" date="2019-07" db="EMBL/GenBank/DDBJ databases">
        <title>Whole genome shotgun sequence of Cellulomonas aerilata NBRC 106308.</title>
        <authorList>
            <person name="Hosoyama A."/>
            <person name="Uohara A."/>
            <person name="Ohji S."/>
            <person name="Ichikawa N."/>
        </authorList>
    </citation>
    <scope>NUCLEOTIDE SEQUENCE [LARGE SCALE GENOMIC DNA]</scope>
    <source>
        <strain evidence="4 5">NBRC 106308</strain>
    </source>
</reference>
<dbReference type="SUPFAM" id="SSF51735">
    <property type="entry name" value="NAD(P)-binding Rossmann-fold domains"/>
    <property type="match status" value="1"/>
</dbReference>
<dbReference type="SUPFAM" id="SSF56112">
    <property type="entry name" value="Protein kinase-like (PK-like)"/>
    <property type="match status" value="1"/>
</dbReference>
<dbReference type="PANTHER" id="PTHR43491">
    <property type="entry name" value="UDP-N-ACETYL-D-MANNOSAMINE DEHYDROGENASE"/>
    <property type="match status" value="1"/>
</dbReference>
<accession>A0A512D956</accession>
<dbReference type="GO" id="GO:0016616">
    <property type="term" value="F:oxidoreductase activity, acting on the CH-OH group of donors, NAD or NADP as acceptor"/>
    <property type="evidence" value="ECO:0007669"/>
    <property type="project" value="InterPro"/>
</dbReference>
<dbReference type="GO" id="GO:0016628">
    <property type="term" value="F:oxidoreductase activity, acting on the CH-CH group of donors, NAD or NADP as acceptor"/>
    <property type="evidence" value="ECO:0007669"/>
    <property type="project" value="InterPro"/>
</dbReference>
<dbReference type="InterPro" id="IPR014026">
    <property type="entry name" value="UDP-Glc/GDP-Man_DH_dimer"/>
</dbReference>
<dbReference type="OrthoDB" id="5193947at2"/>
<sequence>MTLDLETAVDRLGGPLPVGELMEHWPLGGWRRLAPATVSLNEHFRLTTAQGDFFARRSHRSKSVGDLLQQLDLMSLLARRGLPVPRVVPTATGARHAVIGGRLWVVTEAMSGAPYDPGRPAHLQQLGRVLAWYHQTVADLDAGAGEPSPLVELRLRAARGPFDPYLHQRATQVMEELGRLTPDLPRLITHGGARRGNVLFDGDRLSALLDLDSAGPDARVVDLAIATHDLGMVYTASGAQDHKVALDLDRVAALLEAYVDQSGRLTPAEAIALPLMVECRDLKRTFGRLGRLHDGEPLSVNDHVKIGMERNRVRWLHEHREELSRVCAAAARRAAPARPVTQPVDPVDLVVVGLGYVGLPVAAHATWAGMSVAGLDLDRDVVRALNDGRSHVHDLSDDDVAGLVRRGFRATADVSVVERAGTVVICVPTMLGSGGVPDLGPVSRASAAVARHLRPGTLVVLESTSYPGTTEEVVQPILEQGSGLRAGTDFHLAFSPERIDPGNEQFGLRNTPKIVGGVTPESTEAARQLYARFVDTVLVARGTREAEAAKLLENTYRHVNIALVNELAQCFHDMGVDFWDVIRLAATKPFGFQSFVPGPGVGGSCIPIDPNYLTYRVRTQLGRALRLVELAQEVNESMPAYVVRRAQELLNEDGIALRGSTVLLLGVTYKADVADHRESPAREVATRLLRLGARVRYHDPYVPHWPVDGVEKAPDSLPAAAAEADLVMVLQAHAVYDLRELATSAVRVFDTRGVSSGDNVERL</sequence>
<dbReference type="Gene3D" id="3.30.200.20">
    <property type="entry name" value="Phosphorylase Kinase, domain 1"/>
    <property type="match status" value="1"/>
</dbReference>
<dbReference type="SUPFAM" id="SSF52413">
    <property type="entry name" value="UDP-glucose/GDP-mannose dehydrogenase C-terminal domain"/>
    <property type="match status" value="1"/>
</dbReference>
<dbReference type="InterPro" id="IPR028359">
    <property type="entry name" value="UDP_ManNAc/GlcNAc_DH"/>
</dbReference>
<dbReference type="AlphaFoldDB" id="A0A512D956"/>
<dbReference type="Pfam" id="PF03720">
    <property type="entry name" value="UDPG_MGDP_dh_C"/>
    <property type="match status" value="1"/>
</dbReference>
<dbReference type="Proteomes" id="UP000321181">
    <property type="component" value="Unassembled WGS sequence"/>
</dbReference>
<evidence type="ECO:0000313" key="5">
    <source>
        <dbReference type="Proteomes" id="UP000321181"/>
    </source>
</evidence>
<evidence type="ECO:0000259" key="3">
    <source>
        <dbReference type="SMART" id="SM00984"/>
    </source>
</evidence>
<gene>
    <name evidence="4" type="ORF">CAE01nite_07060</name>
</gene>
<comment type="caution">
    <text evidence="4">The sequence shown here is derived from an EMBL/GenBank/DDBJ whole genome shotgun (WGS) entry which is preliminary data.</text>
</comment>
<evidence type="ECO:0000313" key="4">
    <source>
        <dbReference type="EMBL" id="GEO32981.1"/>
    </source>
</evidence>
<name>A0A512D956_9CELL</name>
<evidence type="ECO:0000256" key="2">
    <source>
        <dbReference type="ARBA" id="ARBA00023027"/>
    </source>
</evidence>
<dbReference type="InterPro" id="IPR008927">
    <property type="entry name" value="6-PGluconate_DH-like_C_sf"/>
</dbReference>
<evidence type="ECO:0000256" key="1">
    <source>
        <dbReference type="ARBA" id="ARBA00023002"/>
    </source>
</evidence>
<dbReference type="SUPFAM" id="SSF48179">
    <property type="entry name" value="6-phosphogluconate dehydrogenase C-terminal domain-like"/>
    <property type="match status" value="1"/>
</dbReference>
<dbReference type="InterPro" id="IPR017476">
    <property type="entry name" value="UDP-Glc/GDP-Man"/>
</dbReference>
<keyword evidence="5" id="KW-1185">Reference proteome</keyword>
<keyword evidence="1" id="KW-0560">Oxidoreductase</keyword>
<dbReference type="Gene3D" id="3.90.1200.10">
    <property type="match status" value="1"/>
</dbReference>
<dbReference type="InterPro" id="IPR011009">
    <property type="entry name" value="Kinase-like_dom_sf"/>
</dbReference>
<dbReference type="GO" id="GO:0051287">
    <property type="term" value="F:NAD binding"/>
    <property type="evidence" value="ECO:0007669"/>
    <property type="project" value="InterPro"/>
</dbReference>
<dbReference type="PANTHER" id="PTHR43491:SF1">
    <property type="entry name" value="UDP-N-ACETYL-D-MANNOSAMINE DEHYDROGENASE"/>
    <property type="match status" value="1"/>
</dbReference>
<dbReference type="EMBL" id="BJYY01000002">
    <property type="protein sequence ID" value="GEO32981.1"/>
    <property type="molecule type" value="Genomic_DNA"/>
</dbReference>
<dbReference type="Pfam" id="PF01636">
    <property type="entry name" value="APH"/>
    <property type="match status" value="1"/>
</dbReference>
<dbReference type="InterPro" id="IPR002575">
    <property type="entry name" value="Aminoglycoside_PTrfase"/>
</dbReference>
<dbReference type="InterPro" id="IPR014027">
    <property type="entry name" value="UDP-Glc/GDP-Man_DH_C"/>
</dbReference>
<dbReference type="Pfam" id="PF03721">
    <property type="entry name" value="UDPG_MGDP_dh_N"/>
    <property type="match status" value="1"/>
</dbReference>
<organism evidence="4 5">
    <name type="scientific">Cellulomonas aerilata</name>
    <dbReference type="NCBI Taxonomy" id="515326"/>
    <lineage>
        <taxon>Bacteria</taxon>
        <taxon>Bacillati</taxon>
        <taxon>Actinomycetota</taxon>
        <taxon>Actinomycetes</taxon>
        <taxon>Micrococcales</taxon>
        <taxon>Cellulomonadaceae</taxon>
        <taxon>Cellulomonas</taxon>
    </lineage>
</organism>
<dbReference type="InterPro" id="IPR001732">
    <property type="entry name" value="UDP-Glc/GDP-Man_DH_N"/>
</dbReference>
<protein>
    <recommendedName>
        <fullName evidence="3">UDP-glucose/GDP-mannose dehydrogenase C-terminal domain-containing protein</fullName>
    </recommendedName>
</protein>
<proteinExistence type="predicted"/>
<dbReference type="Pfam" id="PF00984">
    <property type="entry name" value="UDPG_MGDP_dh"/>
    <property type="match status" value="1"/>
</dbReference>
<dbReference type="GO" id="GO:0000271">
    <property type="term" value="P:polysaccharide biosynthetic process"/>
    <property type="evidence" value="ECO:0007669"/>
    <property type="project" value="InterPro"/>
</dbReference>
<dbReference type="Gene3D" id="3.40.50.720">
    <property type="entry name" value="NAD(P)-binding Rossmann-like Domain"/>
    <property type="match status" value="2"/>
</dbReference>
<dbReference type="InterPro" id="IPR036220">
    <property type="entry name" value="UDP-Glc/GDP-Man_DH_C_sf"/>
</dbReference>
<dbReference type="PIRSF" id="PIRSF500136">
    <property type="entry name" value="UDP_ManNAc_DH"/>
    <property type="match status" value="1"/>
</dbReference>
<keyword evidence="2" id="KW-0520">NAD</keyword>